<evidence type="ECO:0000313" key="1">
    <source>
        <dbReference type="EMBL" id="MDS0283931.1"/>
    </source>
</evidence>
<dbReference type="SUPFAM" id="SSF143100">
    <property type="entry name" value="TTHA1013/TTHA0281-like"/>
    <property type="match status" value="1"/>
</dbReference>
<evidence type="ECO:0000313" key="2">
    <source>
        <dbReference type="Proteomes" id="UP001268864"/>
    </source>
</evidence>
<reference evidence="1 2" key="1">
    <citation type="submission" date="2022-06" db="EMBL/GenBank/DDBJ databases">
        <title>Halomicroarcula sp. a new haloarchaeum isolate from saline soil.</title>
        <authorList>
            <person name="Strakova D."/>
            <person name="Galisteo C."/>
            <person name="Sanchez-Porro C."/>
            <person name="Ventosa A."/>
        </authorList>
    </citation>
    <scope>NUCLEOTIDE SEQUENCE [LARGE SCALE GENOMIC DNA]</scope>
    <source>
        <strain evidence="1 2">S3CR25-11</strain>
    </source>
</reference>
<dbReference type="Proteomes" id="UP001268864">
    <property type="component" value="Unassembled WGS sequence"/>
</dbReference>
<proteinExistence type="predicted"/>
<sequence length="86" mass="9380">MASATNDESPEEGVEFIHEDDGQITARDLETGVASFGETKTEALRMLAEALELHEGGGEPVTDADLEEWGIEDVELGDKELPEFMQ</sequence>
<protein>
    <recommendedName>
        <fullName evidence="3">Type II toxin-antitoxin system HicB family antitoxin</fullName>
    </recommendedName>
</protein>
<organism evidence="1 2">
    <name type="scientific">Haloarcula onubensis</name>
    <dbReference type="NCBI Taxonomy" id="2950539"/>
    <lineage>
        <taxon>Archaea</taxon>
        <taxon>Methanobacteriati</taxon>
        <taxon>Methanobacteriota</taxon>
        <taxon>Stenosarchaea group</taxon>
        <taxon>Halobacteria</taxon>
        <taxon>Halobacteriales</taxon>
        <taxon>Haloarculaceae</taxon>
        <taxon>Haloarcula</taxon>
    </lineage>
</organism>
<comment type="caution">
    <text evidence="1">The sequence shown here is derived from an EMBL/GenBank/DDBJ whole genome shotgun (WGS) entry which is preliminary data.</text>
</comment>
<keyword evidence="2" id="KW-1185">Reference proteome</keyword>
<dbReference type="Pfam" id="PF24113">
    <property type="entry name" value="DUF7387"/>
    <property type="match status" value="1"/>
</dbReference>
<dbReference type="EMBL" id="JAMQOS010000006">
    <property type="protein sequence ID" value="MDS0283931.1"/>
    <property type="molecule type" value="Genomic_DNA"/>
</dbReference>
<dbReference type="InterPro" id="IPR035069">
    <property type="entry name" value="TTHA1013/TTHA0281-like"/>
</dbReference>
<evidence type="ECO:0008006" key="3">
    <source>
        <dbReference type="Google" id="ProtNLM"/>
    </source>
</evidence>
<name>A0ABU2FUL2_9EURY</name>
<dbReference type="InterPro" id="IPR055811">
    <property type="entry name" value="DUF7387"/>
</dbReference>
<gene>
    <name evidence="1" type="ORF">NDI86_17585</name>
</gene>
<dbReference type="RefSeq" id="WP_121513016.1">
    <property type="nucleotide sequence ID" value="NZ_JAMQOS010000006.1"/>
</dbReference>
<accession>A0ABU2FUL2</accession>